<dbReference type="AlphaFoldDB" id="A0A417Z1H3"/>
<dbReference type="GO" id="GO:0004798">
    <property type="term" value="F:dTMP kinase activity"/>
    <property type="evidence" value="ECO:0007669"/>
    <property type="project" value="UniProtKB-UniRule"/>
</dbReference>
<evidence type="ECO:0000256" key="4">
    <source>
        <dbReference type="ARBA" id="ARBA00022679"/>
    </source>
</evidence>
<protein>
    <recommendedName>
        <fullName evidence="3 11">Thymidylate kinase</fullName>
        <ecNumber evidence="2 11">2.7.4.9</ecNumber>
    </recommendedName>
    <alternativeName>
        <fullName evidence="11">dTMP kinase</fullName>
    </alternativeName>
</protein>
<reference evidence="13 14" key="1">
    <citation type="submission" date="2018-08" db="EMBL/GenBank/DDBJ databases">
        <title>Whole genome sequence analysis of Dermacoccus abyssi bacteria isolated from Deep Mariana trench Micromonospora spp reveals genes involved in the environmental adaptation and production of secondary metabolites.</title>
        <authorList>
            <person name="Abdel-Mageed W.M."/>
            <person name="Lehri B."/>
            <person name="Nouioui I."/>
            <person name="Goodfellow I."/>
            <person name="Jaspars M."/>
            <person name="Karlyshev A."/>
        </authorList>
    </citation>
    <scope>NUCLEOTIDE SEQUENCE [LARGE SCALE GENOMIC DNA]</scope>
    <source>
        <strain evidence="13 14">MT1.1</strain>
    </source>
</reference>
<evidence type="ECO:0000256" key="8">
    <source>
        <dbReference type="ARBA" id="ARBA00022840"/>
    </source>
</evidence>
<gene>
    <name evidence="11" type="primary">tmk</name>
    <name evidence="13" type="ORF">D1832_12625</name>
</gene>
<dbReference type="PANTHER" id="PTHR10344:SF4">
    <property type="entry name" value="UMP-CMP KINASE 2, MITOCHONDRIAL"/>
    <property type="match status" value="1"/>
</dbReference>
<evidence type="ECO:0000259" key="12">
    <source>
        <dbReference type="Pfam" id="PF02223"/>
    </source>
</evidence>
<dbReference type="PANTHER" id="PTHR10344">
    <property type="entry name" value="THYMIDYLATE KINASE"/>
    <property type="match status" value="1"/>
</dbReference>
<comment type="catalytic activity">
    <reaction evidence="9 11">
        <text>dTMP + ATP = dTDP + ADP</text>
        <dbReference type="Rhea" id="RHEA:13517"/>
        <dbReference type="ChEBI" id="CHEBI:30616"/>
        <dbReference type="ChEBI" id="CHEBI:58369"/>
        <dbReference type="ChEBI" id="CHEBI:63528"/>
        <dbReference type="ChEBI" id="CHEBI:456216"/>
        <dbReference type="EC" id="2.7.4.9"/>
    </reaction>
</comment>
<evidence type="ECO:0000256" key="5">
    <source>
        <dbReference type="ARBA" id="ARBA00022727"/>
    </source>
</evidence>
<dbReference type="Gene3D" id="3.40.50.300">
    <property type="entry name" value="P-loop containing nucleotide triphosphate hydrolases"/>
    <property type="match status" value="1"/>
</dbReference>
<keyword evidence="7 11" id="KW-0418">Kinase</keyword>
<dbReference type="Proteomes" id="UP000285376">
    <property type="component" value="Unassembled WGS sequence"/>
</dbReference>
<evidence type="ECO:0000256" key="9">
    <source>
        <dbReference type="ARBA" id="ARBA00048743"/>
    </source>
</evidence>
<dbReference type="GO" id="GO:0006233">
    <property type="term" value="P:dTDP biosynthetic process"/>
    <property type="evidence" value="ECO:0007669"/>
    <property type="project" value="InterPro"/>
</dbReference>
<keyword evidence="8 11" id="KW-0067">ATP-binding</keyword>
<dbReference type="GO" id="GO:0006227">
    <property type="term" value="P:dUDP biosynthetic process"/>
    <property type="evidence" value="ECO:0007669"/>
    <property type="project" value="TreeGrafter"/>
</dbReference>
<name>A0A417Z1H3_9MICO</name>
<keyword evidence="6 11" id="KW-0547">Nucleotide-binding</keyword>
<evidence type="ECO:0000256" key="10">
    <source>
        <dbReference type="ARBA" id="ARBA00057735"/>
    </source>
</evidence>
<keyword evidence="4 11" id="KW-0808">Transferase</keyword>
<dbReference type="Pfam" id="PF02223">
    <property type="entry name" value="Thymidylate_kin"/>
    <property type="match status" value="1"/>
</dbReference>
<evidence type="ECO:0000256" key="1">
    <source>
        <dbReference type="ARBA" id="ARBA00009776"/>
    </source>
</evidence>
<comment type="similarity">
    <text evidence="1 11">Belongs to the thymidylate kinase family.</text>
</comment>
<dbReference type="InterPro" id="IPR039430">
    <property type="entry name" value="Thymidylate_kin-like_dom"/>
</dbReference>
<dbReference type="EC" id="2.7.4.9" evidence="2 11"/>
<organism evidence="13 14">
    <name type="scientific">Dermacoccus abyssi</name>
    <dbReference type="NCBI Taxonomy" id="322596"/>
    <lineage>
        <taxon>Bacteria</taxon>
        <taxon>Bacillati</taxon>
        <taxon>Actinomycetota</taxon>
        <taxon>Actinomycetes</taxon>
        <taxon>Micrococcales</taxon>
        <taxon>Dermacoccaceae</taxon>
        <taxon>Dermacoccus</taxon>
    </lineage>
</organism>
<feature type="binding site" evidence="11">
    <location>
        <begin position="36"/>
        <end position="43"/>
    </location>
    <ligand>
        <name>ATP</name>
        <dbReference type="ChEBI" id="CHEBI:30616"/>
    </ligand>
</feature>
<sequence>MADDVRDEELLASVPGAACEGVSGSARAGLFVTFEGGDGAGKTTQIALAQAWLEEQGHAVVTTREPGGTELGVAIRQLILHGDHVAPRAEALLYAADRAHHVETLVRPALERGDVVLQDRYIDSSIAYQGAGRALDAADIESISRWATTGLTPDLTVLLDVDPADGRARRGGRGGEDRLEREADDFHARVREHFLALAARDGERYLVLDASLPREDIAAAVRTRLEQTLAARR</sequence>
<evidence type="ECO:0000256" key="2">
    <source>
        <dbReference type="ARBA" id="ARBA00012980"/>
    </source>
</evidence>
<comment type="function">
    <text evidence="10 11">Phosphorylation of dTMP to form dTDP in both de novo and salvage pathways of dTTP synthesis.</text>
</comment>
<accession>A0A417Z1H3</accession>
<dbReference type="HAMAP" id="MF_00165">
    <property type="entry name" value="Thymidylate_kinase"/>
    <property type="match status" value="1"/>
</dbReference>
<dbReference type="SUPFAM" id="SSF52540">
    <property type="entry name" value="P-loop containing nucleoside triphosphate hydrolases"/>
    <property type="match status" value="1"/>
</dbReference>
<keyword evidence="5 11" id="KW-0545">Nucleotide biosynthesis</keyword>
<dbReference type="EMBL" id="QWLM01000017">
    <property type="protein sequence ID" value="RHW44398.1"/>
    <property type="molecule type" value="Genomic_DNA"/>
</dbReference>
<feature type="domain" description="Thymidylate kinase-like" evidence="12">
    <location>
        <begin position="34"/>
        <end position="219"/>
    </location>
</feature>
<dbReference type="NCBIfam" id="TIGR00041">
    <property type="entry name" value="DTMP_kinase"/>
    <property type="match status" value="1"/>
</dbReference>
<dbReference type="FunFam" id="3.40.50.300:FF:000225">
    <property type="entry name" value="Thymidylate kinase"/>
    <property type="match status" value="1"/>
</dbReference>
<evidence type="ECO:0000256" key="11">
    <source>
        <dbReference type="HAMAP-Rule" id="MF_00165"/>
    </source>
</evidence>
<dbReference type="GO" id="GO:0005829">
    <property type="term" value="C:cytosol"/>
    <property type="evidence" value="ECO:0007669"/>
    <property type="project" value="TreeGrafter"/>
</dbReference>
<evidence type="ECO:0000256" key="7">
    <source>
        <dbReference type="ARBA" id="ARBA00022777"/>
    </source>
</evidence>
<comment type="caution">
    <text evidence="13">The sequence shown here is derived from an EMBL/GenBank/DDBJ whole genome shotgun (WGS) entry which is preliminary data.</text>
</comment>
<dbReference type="InterPro" id="IPR018094">
    <property type="entry name" value="Thymidylate_kinase"/>
</dbReference>
<evidence type="ECO:0000256" key="6">
    <source>
        <dbReference type="ARBA" id="ARBA00022741"/>
    </source>
</evidence>
<proteinExistence type="inferred from homology"/>
<evidence type="ECO:0000256" key="3">
    <source>
        <dbReference type="ARBA" id="ARBA00017144"/>
    </source>
</evidence>
<evidence type="ECO:0000313" key="14">
    <source>
        <dbReference type="Proteomes" id="UP000285376"/>
    </source>
</evidence>
<dbReference type="InterPro" id="IPR027417">
    <property type="entry name" value="P-loop_NTPase"/>
</dbReference>
<dbReference type="GO" id="GO:0005524">
    <property type="term" value="F:ATP binding"/>
    <property type="evidence" value="ECO:0007669"/>
    <property type="project" value="UniProtKB-UniRule"/>
</dbReference>
<dbReference type="RefSeq" id="WP_118914488.1">
    <property type="nucleotide sequence ID" value="NZ_CBCRVH010000017.1"/>
</dbReference>
<dbReference type="CDD" id="cd01672">
    <property type="entry name" value="TMPK"/>
    <property type="match status" value="1"/>
</dbReference>
<dbReference type="GO" id="GO:0006235">
    <property type="term" value="P:dTTP biosynthetic process"/>
    <property type="evidence" value="ECO:0007669"/>
    <property type="project" value="UniProtKB-UniRule"/>
</dbReference>
<evidence type="ECO:0000313" key="13">
    <source>
        <dbReference type="EMBL" id="RHW44398.1"/>
    </source>
</evidence>